<sequence length="63" mass="7464">MECPNCCYDDKYVNLKIADESAKREIYNYGYGLPYRIKCEACEYEFKIKVDEVITTTYTVVEE</sequence>
<dbReference type="EMBL" id="BARS01012649">
    <property type="protein sequence ID" value="GAF88692.1"/>
    <property type="molecule type" value="Genomic_DNA"/>
</dbReference>
<organism evidence="1">
    <name type="scientific">marine sediment metagenome</name>
    <dbReference type="NCBI Taxonomy" id="412755"/>
    <lineage>
        <taxon>unclassified sequences</taxon>
        <taxon>metagenomes</taxon>
        <taxon>ecological metagenomes</taxon>
    </lineage>
</organism>
<proteinExistence type="predicted"/>
<reference evidence="1" key="1">
    <citation type="journal article" date="2014" name="Front. Microbiol.">
        <title>High frequency of phylogenetically diverse reductive dehalogenase-homologous genes in deep subseafloor sedimentary metagenomes.</title>
        <authorList>
            <person name="Kawai M."/>
            <person name="Futagami T."/>
            <person name="Toyoda A."/>
            <person name="Takaki Y."/>
            <person name="Nishi S."/>
            <person name="Hori S."/>
            <person name="Arai W."/>
            <person name="Tsubouchi T."/>
            <person name="Morono Y."/>
            <person name="Uchiyama I."/>
            <person name="Ito T."/>
            <person name="Fujiyama A."/>
            <person name="Inagaki F."/>
            <person name="Takami H."/>
        </authorList>
    </citation>
    <scope>NUCLEOTIDE SEQUENCE</scope>
    <source>
        <strain evidence="1">Expedition CK06-06</strain>
    </source>
</reference>
<dbReference type="AlphaFoldDB" id="X0TKN6"/>
<evidence type="ECO:0000313" key="1">
    <source>
        <dbReference type="EMBL" id="GAF88692.1"/>
    </source>
</evidence>
<name>X0TKN6_9ZZZZ</name>
<accession>X0TKN6</accession>
<gene>
    <name evidence="1" type="ORF">S01H1_22419</name>
</gene>
<comment type="caution">
    <text evidence="1">The sequence shown here is derived from an EMBL/GenBank/DDBJ whole genome shotgun (WGS) entry which is preliminary data.</text>
</comment>
<protein>
    <submittedName>
        <fullName evidence="1">Uncharacterized protein</fullName>
    </submittedName>
</protein>